<evidence type="ECO:0000256" key="6">
    <source>
        <dbReference type="ARBA" id="ARBA00034031"/>
    </source>
</evidence>
<dbReference type="PANTHER" id="PTHR21227:SF0">
    <property type="entry name" value="TRNA-SPLICING ENDONUCLEASE SUBUNIT SEN2"/>
    <property type="match status" value="1"/>
</dbReference>
<dbReference type="InterPro" id="IPR006676">
    <property type="entry name" value="tRNA_splic"/>
</dbReference>
<dbReference type="InterPro" id="IPR006677">
    <property type="entry name" value="tRNA_intron_Endonuc_cat-like"/>
</dbReference>
<proteinExistence type="inferred from homology"/>
<dbReference type="EC" id="4.6.1.16" evidence="2"/>
<gene>
    <name evidence="10" type="primary">SEN2</name>
    <name evidence="10" type="ORF">CcaverHIS019_0704930</name>
</gene>
<evidence type="ECO:0000256" key="1">
    <source>
        <dbReference type="ARBA" id="ARBA00008078"/>
    </source>
</evidence>
<dbReference type="InterPro" id="IPR016589">
    <property type="entry name" value="tRNA_splic_SEN2"/>
</dbReference>
<sequence length="502" mass="55584">MSIPTAVPPPPVPCGFQGKGGRSKRDANMLKYGTPLPILLPSSPLHPNTTSRVGHIVDPTTLKEQGHIIAGLGVRNRLVVPAIVGVLDADTGSVWVEGEGMEVLFNRGFFGKGTLSRSDPSWRKRRVELVRGGDAVVAEQLREKRRLDRKQFKIDRAAAMLDAAKKAEAVLTTGQMPGDATPNEAAEGDAQGEAEGEDENEDENADADADDIDRPASPAPSTITNILPDGTKLNAQTFLVRPQRPESAGNNRNRGKFKRRPPPNKNFVPPVKEEKEEMPAEKPTVPTEEWEEDEDALALVPQMEHLQLCLEEAWFLSAIGVLKIRDESGIIPNVLPRLITPFPSPSPASKGTLYPDDPFLVSYAAYHHYRSLGWCVRHGIKFAVDWLLYRRGPVFSHSAFSVLIIPVYMDEDDRKGPHGGTDWYAEKTSWKWINTVMRVNSLVQKTVILAYVTIPALSSFPDSARLPSGGLDSRKFDMRSLMSRYTVREVSLTRFSAARRRD</sequence>
<dbReference type="GO" id="GO:0000214">
    <property type="term" value="C:tRNA-intron endonuclease complex"/>
    <property type="evidence" value="ECO:0007669"/>
    <property type="project" value="InterPro"/>
</dbReference>
<dbReference type="CDD" id="cd22363">
    <property type="entry name" value="tRNA-intron_lyase_C"/>
    <property type="match status" value="1"/>
</dbReference>
<keyword evidence="11" id="KW-1185">Reference proteome</keyword>
<dbReference type="PIRSF" id="PIRSF011789">
    <property type="entry name" value="tRNA_splic_SEN2"/>
    <property type="match status" value="1"/>
</dbReference>
<evidence type="ECO:0000256" key="7">
    <source>
        <dbReference type="PIRSR" id="PIRSR011789-1"/>
    </source>
</evidence>
<feature type="region of interest" description="Disordered" evidence="8">
    <location>
        <begin position="1"/>
        <end position="24"/>
    </location>
</feature>
<organism evidence="10 11">
    <name type="scientific">Cutaneotrichosporon cavernicola</name>
    <dbReference type="NCBI Taxonomy" id="279322"/>
    <lineage>
        <taxon>Eukaryota</taxon>
        <taxon>Fungi</taxon>
        <taxon>Dikarya</taxon>
        <taxon>Basidiomycota</taxon>
        <taxon>Agaricomycotina</taxon>
        <taxon>Tremellomycetes</taxon>
        <taxon>Trichosporonales</taxon>
        <taxon>Trichosporonaceae</taxon>
        <taxon>Cutaneotrichosporon</taxon>
    </lineage>
</organism>
<dbReference type="SUPFAM" id="SSF53032">
    <property type="entry name" value="tRNA-intron endonuclease catalytic domain-like"/>
    <property type="match status" value="1"/>
</dbReference>
<evidence type="ECO:0000313" key="10">
    <source>
        <dbReference type="EMBL" id="BEI94912.1"/>
    </source>
</evidence>
<keyword evidence="3" id="KW-0819">tRNA processing</keyword>
<dbReference type="Proteomes" id="UP001233271">
    <property type="component" value="Chromosome 7b"/>
</dbReference>
<dbReference type="RefSeq" id="XP_060460177.1">
    <property type="nucleotide sequence ID" value="XM_060603932.1"/>
</dbReference>
<feature type="region of interest" description="Disordered" evidence="8">
    <location>
        <begin position="174"/>
        <end position="291"/>
    </location>
</feature>
<dbReference type="PANTHER" id="PTHR21227">
    <property type="entry name" value="TRNA-SPLICING ENDONUCLEASE SUBUNIT SEN2"/>
    <property type="match status" value="1"/>
</dbReference>
<dbReference type="FunFam" id="3.40.1350.10:FF:000007">
    <property type="entry name" value="tRNA-splicing endonuclease subunit Sen2"/>
    <property type="match status" value="1"/>
</dbReference>
<evidence type="ECO:0000256" key="8">
    <source>
        <dbReference type="SAM" id="MobiDB-lite"/>
    </source>
</evidence>
<feature type="compositionally biased region" description="Basic residues" evidence="8">
    <location>
        <begin position="253"/>
        <end position="262"/>
    </location>
</feature>
<evidence type="ECO:0000256" key="3">
    <source>
        <dbReference type="ARBA" id="ARBA00022694"/>
    </source>
</evidence>
<evidence type="ECO:0000259" key="9">
    <source>
        <dbReference type="Pfam" id="PF01974"/>
    </source>
</evidence>
<dbReference type="GO" id="GO:0003676">
    <property type="term" value="F:nucleic acid binding"/>
    <property type="evidence" value="ECO:0007669"/>
    <property type="project" value="InterPro"/>
</dbReference>
<keyword evidence="4" id="KW-0456">Lyase</keyword>
<dbReference type="InterPro" id="IPR036167">
    <property type="entry name" value="tRNA_intron_Endo_cat-like_sf"/>
</dbReference>
<dbReference type="GeneID" id="85498782"/>
<evidence type="ECO:0000256" key="5">
    <source>
        <dbReference type="ARBA" id="ARBA00032432"/>
    </source>
</evidence>
<dbReference type="Pfam" id="PF01974">
    <property type="entry name" value="tRNA_int_endo"/>
    <property type="match status" value="1"/>
</dbReference>
<feature type="compositionally biased region" description="Basic and acidic residues" evidence="8">
    <location>
        <begin position="271"/>
        <end position="280"/>
    </location>
</feature>
<dbReference type="GO" id="GO:0000379">
    <property type="term" value="P:tRNA-type intron splice site recognition and cleavage"/>
    <property type="evidence" value="ECO:0007669"/>
    <property type="project" value="TreeGrafter"/>
</dbReference>
<dbReference type="KEGG" id="ccac:CcaHIS019_0704930"/>
<feature type="active site" evidence="7">
    <location>
        <position position="397"/>
    </location>
</feature>
<dbReference type="GO" id="GO:0000213">
    <property type="term" value="F:tRNA-intron lyase activity"/>
    <property type="evidence" value="ECO:0007669"/>
    <property type="project" value="UniProtKB-EC"/>
</dbReference>
<reference evidence="10" key="1">
    <citation type="journal article" date="2023" name="BMC Genomics">
        <title>Chromosome-level genome assemblies of Cutaneotrichosporon spp. (Trichosporonales, Basidiomycota) reveal imbalanced evolution between nucleotide sequences and chromosome synteny.</title>
        <authorList>
            <person name="Kobayashi Y."/>
            <person name="Kayamori A."/>
            <person name="Aoki K."/>
            <person name="Shiwa Y."/>
            <person name="Matsutani M."/>
            <person name="Fujita N."/>
            <person name="Sugita T."/>
            <person name="Iwasaki W."/>
            <person name="Tanaka N."/>
            <person name="Takashima M."/>
        </authorList>
    </citation>
    <scope>NUCLEOTIDE SEQUENCE</scope>
    <source>
        <strain evidence="10">HIS019</strain>
    </source>
</reference>
<dbReference type="InterPro" id="IPR011856">
    <property type="entry name" value="tRNA_endonuc-like_dom_sf"/>
</dbReference>
<dbReference type="EMBL" id="AP028219">
    <property type="protein sequence ID" value="BEI94912.1"/>
    <property type="molecule type" value="Genomic_DNA"/>
</dbReference>
<feature type="compositionally biased region" description="Pro residues" evidence="8">
    <location>
        <begin position="1"/>
        <end position="13"/>
    </location>
</feature>
<feature type="active site" evidence="7">
    <location>
        <position position="389"/>
    </location>
</feature>
<dbReference type="AlphaFoldDB" id="A0AA48LAH4"/>
<evidence type="ECO:0000313" key="11">
    <source>
        <dbReference type="Proteomes" id="UP001233271"/>
    </source>
</evidence>
<dbReference type="GO" id="GO:0005737">
    <property type="term" value="C:cytoplasm"/>
    <property type="evidence" value="ECO:0007669"/>
    <property type="project" value="TreeGrafter"/>
</dbReference>
<comment type="catalytic activity">
    <reaction evidence="6">
        <text>pretRNA = a 3'-half-tRNA molecule with a 5'-OH end + a 5'-half-tRNA molecule with a 2',3'-cyclic phosphate end + an intron with a 2',3'-cyclic phosphate and a 5'-hydroxyl terminus.</text>
        <dbReference type="EC" id="4.6.1.16"/>
    </reaction>
</comment>
<dbReference type="Gene3D" id="3.40.1350.10">
    <property type="match status" value="1"/>
</dbReference>
<feature type="domain" description="tRNA intron endonuclease catalytic" evidence="9">
    <location>
        <begin position="359"/>
        <end position="452"/>
    </location>
</feature>
<feature type="compositionally biased region" description="Acidic residues" evidence="8">
    <location>
        <begin position="186"/>
        <end position="211"/>
    </location>
</feature>
<accession>A0AA48LAH4</accession>
<evidence type="ECO:0000256" key="2">
    <source>
        <dbReference type="ARBA" id="ARBA00012573"/>
    </source>
</evidence>
<name>A0AA48LAH4_9TREE</name>
<comment type="similarity">
    <text evidence="1">Belongs to the tRNA-intron endonuclease family.</text>
</comment>
<evidence type="ECO:0000256" key="4">
    <source>
        <dbReference type="ARBA" id="ARBA00023239"/>
    </source>
</evidence>
<feature type="active site" evidence="7">
    <location>
        <position position="445"/>
    </location>
</feature>
<protein>
    <recommendedName>
        <fullName evidence="2">tRNA-intron lyase</fullName>
        <ecNumber evidence="2">4.6.1.16</ecNumber>
    </recommendedName>
    <alternativeName>
        <fullName evidence="5">tRNA-intron endonuclease Sen2</fullName>
    </alternativeName>
</protein>